<reference evidence="4" key="1">
    <citation type="journal article" date="2019" name="Int. J. Syst. Evol. Microbiol.">
        <title>The Global Catalogue of Microorganisms (GCM) 10K type strain sequencing project: providing services to taxonomists for standard genome sequencing and annotation.</title>
        <authorList>
            <consortium name="The Broad Institute Genomics Platform"/>
            <consortium name="The Broad Institute Genome Sequencing Center for Infectious Disease"/>
            <person name="Wu L."/>
            <person name="Ma J."/>
        </authorList>
    </citation>
    <scope>NUCLEOTIDE SEQUENCE [LARGE SCALE GENOMIC DNA]</scope>
    <source>
        <strain evidence="4">JCM 3399</strain>
    </source>
</reference>
<dbReference type="Proteomes" id="UP000654471">
    <property type="component" value="Unassembled WGS sequence"/>
</dbReference>
<name>A0ABQ2UR88_9ACTN</name>
<dbReference type="Pfam" id="PF01590">
    <property type="entry name" value="GAF"/>
    <property type="match status" value="1"/>
</dbReference>
<evidence type="ECO:0000259" key="2">
    <source>
        <dbReference type="Pfam" id="PF01590"/>
    </source>
</evidence>
<evidence type="ECO:0000256" key="1">
    <source>
        <dbReference type="SAM" id="MobiDB-lite"/>
    </source>
</evidence>
<organism evidence="3 4">
    <name type="scientific">Streptomyces albospinus</name>
    <dbReference type="NCBI Taxonomy" id="285515"/>
    <lineage>
        <taxon>Bacteria</taxon>
        <taxon>Bacillati</taxon>
        <taxon>Actinomycetota</taxon>
        <taxon>Actinomycetes</taxon>
        <taxon>Kitasatosporales</taxon>
        <taxon>Streptomycetaceae</taxon>
        <taxon>Streptomyces</taxon>
    </lineage>
</organism>
<dbReference type="InterPro" id="IPR029016">
    <property type="entry name" value="GAF-like_dom_sf"/>
</dbReference>
<keyword evidence="4" id="KW-1185">Reference proteome</keyword>
<proteinExistence type="predicted"/>
<dbReference type="Gene3D" id="3.30.450.40">
    <property type="match status" value="1"/>
</dbReference>
<dbReference type="EMBL" id="BMRP01000002">
    <property type="protein sequence ID" value="GGU46735.1"/>
    <property type="molecule type" value="Genomic_DNA"/>
</dbReference>
<accession>A0ABQ2UR88</accession>
<dbReference type="InterPro" id="IPR003018">
    <property type="entry name" value="GAF"/>
</dbReference>
<sequence>MGTHRVTGTAGSGVSDRPIDSTGGRTSDRPHGRTVESAVRSPQDIRETARRLAVVHEAALTGELPSDAPRDAPRAVIGESWRRVLGSGVDPDRVRTQQPLSVAELEHRRQHSQLASILPVLSGGLLPTADAAQQIMVVTDAEGRVLWREGSAPIRRMADRLGFDKGADWTEGVVGTNAIGTALVARSPVLVHSAEHFLRSHHSWTCAAAPLHDPRDGRLLGTVDISGPAHSFHPTTLSLVSAVARLAEGELRTRHHTSLERLRSSAAPVLARIGGRALAVDPNGWTAAVSGMTPPDRVALPKTPEAGPLWLPRYGMCTLEPLPGGWLIRLGRPEPSPEPHRVVLDVSGRDGSEVTVAGPAGSWAHALSPRHAELLFLLAAHPRGRSAAELAQDLFGDGGRTVTVRAELSRLRRHLAGVLAHRPYRFADGVEVELRLPPRPLELLPHSTAPAVMAARRGGDFPGGGIPVPSHGRRVP</sequence>
<feature type="region of interest" description="Disordered" evidence="1">
    <location>
        <begin position="1"/>
        <end position="46"/>
    </location>
</feature>
<evidence type="ECO:0000313" key="4">
    <source>
        <dbReference type="Proteomes" id="UP000654471"/>
    </source>
</evidence>
<evidence type="ECO:0000313" key="3">
    <source>
        <dbReference type="EMBL" id="GGU46735.1"/>
    </source>
</evidence>
<gene>
    <name evidence="3" type="ORF">GCM10010211_07970</name>
</gene>
<feature type="domain" description="GAF" evidence="2">
    <location>
        <begin position="133"/>
        <end position="250"/>
    </location>
</feature>
<protein>
    <submittedName>
        <fullName evidence="3">Transcriptional regulator</fullName>
    </submittedName>
</protein>
<comment type="caution">
    <text evidence="3">The sequence shown here is derived from an EMBL/GenBank/DDBJ whole genome shotgun (WGS) entry which is preliminary data.</text>
</comment>